<proteinExistence type="predicted"/>
<dbReference type="AlphaFoldDB" id="A0A2P2CEQ5"/>
<feature type="transmembrane region" description="Helical" evidence="1">
    <location>
        <begin position="25"/>
        <end position="45"/>
    </location>
</feature>
<keyword evidence="1" id="KW-0472">Membrane</keyword>
<sequence>MASRRRLEKYGEHYERPKIIDTQDAFLLLPVLLLLLGVVALIAFLN</sequence>
<evidence type="ECO:0000256" key="1">
    <source>
        <dbReference type="SAM" id="Phobius"/>
    </source>
</evidence>
<gene>
    <name evidence="2" type="ORF">NOCA1210128</name>
</gene>
<dbReference type="EMBL" id="CZKB01000014">
    <property type="protein sequence ID" value="CUR60484.1"/>
    <property type="molecule type" value="Genomic_DNA"/>
</dbReference>
<accession>A0A2P2CEQ5</accession>
<protein>
    <submittedName>
        <fullName evidence="2">Uncharacterized protein</fullName>
    </submittedName>
</protein>
<reference evidence="2" key="1">
    <citation type="submission" date="2015-08" db="EMBL/GenBank/DDBJ databases">
        <authorList>
            <person name="Babu N.S."/>
            <person name="Beckwith C.J."/>
            <person name="Beseler K.G."/>
            <person name="Brison A."/>
            <person name="Carone J.V."/>
            <person name="Caskin T.P."/>
            <person name="Diamond M."/>
            <person name="Durham M.E."/>
            <person name="Foxe J.M."/>
            <person name="Go M."/>
            <person name="Henderson B.A."/>
            <person name="Jones I.B."/>
            <person name="McGettigan J.A."/>
            <person name="Micheletti S.J."/>
            <person name="Nasrallah M.E."/>
            <person name="Ortiz D."/>
            <person name="Piller C.R."/>
            <person name="Privatt S.R."/>
            <person name="Schneider S.L."/>
            <person name="Sharp S."/>
            <person name="Smith T.C."/>
            <person name="Stanton J.D."/>
            <person name="Ullery H.E."/>
            <person name="Wilson R.J."/>
            <person name="Serrano M.G."/>
            <person name="Buck G."/>
            <person name="Lee V."/>
            <person name="Wang Y."/>
            <person name="Carvalho R."/>
            <person name="Voegtly L."/>
            <person name="Shi R."/>
            <person name="Duckworth R."/>
            <person name="Johnson A."/>
            <person name="Loviza R."/>
            <person name="Walstead R."/>
            <person name="Shah Z."/>
            <person name="Kiflezghi M."/>
            <person name="Wade K."/>
            <person name="Ball S.L."/>
            <person name="Bradley K.W."/>
            <person name="Asai D.J."/>
            <person name="Bowman C.A."/>
            <person name="Russell D.A."/>
            <person name="Pope W.H."/>
            <person name="Jacobs-Sera D."/>
            <person name="Hendrix R.W."/>
            <person name="Hatfull G.F."/>
        </authorList>
    </citation>
    <scope>NUCLEOTIDE SEQUENCE</scope>
</reference>
<keyword evidence="1" id="KW-1133">Transmembrane helix</keyword>
<evidence type="ECO:0000313" key="2">
    <source>
        <dbReference type="EMBL" id="CUR60484.1"/>
    </source>
</evidence>
<organism evidence="2">
    <name type="scientific">metagenome</name>
    <dbReference type="NCBI Taxonomy" id="256318"/>
    <lineage>
        <taxon>unclassified sequences</taxon>
        <taxon>metagenomes</taxon>
    </lineage>
</organism>
<name>A0A2P2CEQ5_9ZZZZ</name>
<keyword evidence="1" id="KW-0812">Transmembrane</keyword>